<evidence type="ECO:0008006" key="3">
    <source>
        <dbReference type="Google" id="ProtNLM"/>
    </source>
</evidence>
<accession>G6EKS0</accession>
<organism evidence="1 2">
    <name type="scientific">Novosphingobium pentaromativorans US6-1</name>
    <dbReference type="NCBI Taxonomy" id="1088721"/>
    <lineage>
        <taxon>Bacteria</taxon>
        <taxon>Pseudomonadati</taxon>
        <taxon>Pseudomonadota</taxon>
        <taxon>Alphaproteobacteria</taxon>
        <taxon>Sphingomonadales</taxon>
        <taxon>Sphingomonadaceae</taxon>
        <taxon>Novosphingobium</taxon>
    </lineage>
</organism>
<dbReference type="RefSeq" id="WP_007015848.1">
    <property type="nucleotide sequence ID" value="NZ_CP009291.1"/>
</dbReference>
<dbReference type="KEGG" id="npn:JI59_12240"/>
<keyword evidence="2" id="KW-1185">Reference proteome</keyword>
<dbReference type="Proteomes" id="UP000004030">
    <property type="component" value="Unassembled WGS sequence"/>
</dbReference>
<dbReference type="SUPFAM" id="SSF51679">
    <property type="entry name" value="Bacterial luciferase-like"/>
    <property type="match status" value="1"/>
</dbReference>
<protein>
    <recommendedName>
        <fullName evidence="3">Luciferase-like domain-containing protein</fullName>
    </recommendedName>
</protein>
<evidence type="ECO:0000313" key="1">
    <source>
        <dbReference type="EMBL" id="EHJ58099.1"/>
    </source>
</evidence>
<comment type="caution">
    <text evidence="1">The sequence shown here is derived from an EMBL/GenBank/DDBJ whole genome shotgun (WGS) entry which is preliminary data.</text>
</comment>
<sequence length="120" mass="12987">MIFEIEEEGTAGRSGTYAEGFRSMIAASDKRMAVAARKALDSPGTHGYTMGDDEFIGGTPEQAADTIREQCEMTGAGHFQVVFAGDTTVEQLAHSWDLYGTRVIPLLKSTERREALAQAV</sequence>
<reference evidence="1 2" key="1">
    <citation type="journal article" date="2012" name="J. Bacteriol.">
        <title>Genome sequence of benzo(a)pyrene-degrading bacterium Novosphingobium pentaromativorans US6-1.</title>
        <authorList>
            <person name="Luo Y.R."/>
            <person name="Kang S.G."/>
            <person name="Kim S.J."/>
            <person name="Kim M.R."/>
            <person name="Li N."/>
            <person name="Lee J.H."/>
            <person name="Kwon K.K."/>
        </authorList>
    </citation>
    <scope>NUCLEOTIDE SEQUENCE [LARGE SCALE GENOMIC DNA]</scope>
    <source>
        <strain evidence="1 2">US6-1</strain>
    </source>
</reference>
<dbReference type="STRING" id="1088721.JI59_12240"/>
<name>G6EKS0_9SPHN</name>
<dbReference type="PATRIC" id="fig|1088721.3.peg.4849"/>
<dbReference type="EMBL" id="AGFM01000111">
    <property type="protein sequence ID" value="EHJ58099.1"/>
    <property type="molecule type" value="Genomic_DNA"/>
</dbReference>
<dbReference type="Gene3D" id="3.20.20.30">
    <property type="entry name" value="Luciferase-like domain"/>
    <property type="match status" value="1"/>
</dbReference>
<dbReference type="GO" id="GO:0016705">
    <property type="term" value="F:oxidoreductase activity, acting on paired donors, with incorporation or reduction of molecular oxygen"/>
    <property type="evidence" value="ECO:0007669"/>
    <property type="project" value="InterPro"/>
</dbReference>
<evidence type="ECO:0000313" key="2">
    <source>
        <dbReference type="Proteomes" id="UP000004030"/>
    </source>
</evidence>
<dbReference type="AlphaFoldDB" id="G6EKS0"/>
<gene>
    <name evidence="1" type="ORF">NSU_4941</name>
</gene>
<proteinExistence type="predicted"/>
<dbReference type="InterPro" id="IPR036661">
    <property type="entry name" value="Luciferase-like_sf"/>
</dbReference>